<accession>A0ACB9RH89</accession>
<dbReference type="EMBL" id="CM042883">
    <property type="protein sequence ID" value="KAI4377606.1"/>
    <property type="molecule type" value="Genomic_DNA"/>
</dbReference>
<proteinExistence type="predicted"/>
<keyword evidence="2" id="KW-1185">Reference proteome</keyword>
<protein>
    <submittedName>
        <fullName evidence="1">Uncharacterized protein</fullName>
    </submittedName>
</protein>
<comment type="caution">
    <text evidence="1">The sequence shown here is derived from an EMBL/GenBank/DDBJ whole genome shotgun (WGS) entry which is preliminary data.</text>
</comment>
<dbReference type="Proteomes" id="UP001057402">
    <property type="component" value="Chromosome 4"/>
</dbReference>
<gene>
    <name evidence="1" type="ORF">MLD38_015206</name>
</gene>
<evidence type="ECO:0000313" key="2">
    <source>
        <dbReference type="Proteomes" id="UP001057402"/>
    </source>
</evidence>
<evidence type="ECO:0000313" key="1">
    <source>
        <dbReference type="EMBL" id="KAI4377606.1"/>
    </source>
</evidence>
<reference evidence="2" key="1">
    <citation type="journal article" date="2023" name="Front. Plant Sci.">
        <title>Chromosomal-level genome assembly of Melastoma candidum provides insights into trichome evolution.</title>
        <authorList>
            <person name="Zhong Y."/>
            <person name="Wu W."/>
            <person name="Sun C."/>
            <person name="Zou P."/>
            <person name="Liu Y."/>
            <person name="Dai S."/>
            <person name="Zhou R."/>
        </authorList>
    </citation>
    <scope>NUCLEOTIDE SEQUENCE [LARGE SCALE GENOMIC DNA]</scope>
</reference>
<name>A0ACB9RH89_9MYRT</name>
<sequence>MRTTFPFPFASSVVLLALLLIAMASSLLVSSKSGEALGQANEAIGRKSTLPVIHRRSSSEERRNNERVTFIQSKKLPSGNQAPLFKKVSLPVYSGDRFKTGNYVVNISLGSQEKVLTVALDTGSDLTWTRCARSDSSPPDQIFDPSQSSSYKNVSFNSDDCRNIISGTSDRPQDKSSTCYYGNEYADKSYTHGFFAKETLTLSSPTDKKKDFRFGCGQEIKGQFFGQVAGIMGLGRDNISIVKQTAAKYGGNFSYCLPAKEGSHGFLILGRDEGPPASFTEMLKLPNKSYYGIKLVAISVDEKPLPISKDVFQNAGFVIDSGTVITRLPKTAYDELQKAFIKAMISHGYQQVVPPRNSSLKICYDKRKIKTIPSVTFTFGGDVKVNLTKRNILYTVGKCECLAFRGNDNDSSLGIYGNQQQLTFEVIHDLPGNQIGFVHRRC</sequence>
<organism evidence="1 2">
    <name type="scientific">Melastoma candidum</name>
    <dbReference type="NCBI Taxonomy" id="119954"/>
    <lineage>
        <taxon>Eukaryota</taxon>
        <taxon>Viridiplantae</taxon>
        <taxon>Streptophyta</taxon>
        <taxon>Embryophyta</taxon>
        <taxon>Tracheophyta</taxon>
        <taxon>Spermatophyta</taxon>
        <taxon>Magnoliopsida</taxon>
        <taxon>eudicotyledons</taxon>
        <taxon>Gunneridae</taxon>
        <taxon>Pentapetalae</taxon>
        <taxon>rosids</taxon>
        <taxon>malvids</taxon>
        <taxon>Myrtales</taxon>
        <taxon>Melastomataceae</taxon>
        <taxon>Melastomatoideae</taxon>
        <taxon>Melastomateae</taxon>
        <taxon>Melastoma</taxon>
    </lineage>
</organism>